<evidence type="ECO:0000313" key="2">
    <source>
        <dbReference type="EMBL" id="MFC7137954.1"/>
    </source>
</evidence>
<feature type="compositionally biased region" description="Low complexity" evidence="1">
    <location>
        <begin position="24"/>
        <end position="37"/>
    </location>
</feature>
<name>A0ABD5XS70_9EURY</name>
<protein>
    <submittedName>
        <fullName evidence="2">Uncharacterized protein</fullName>
    </submittedName>
</protein>
<evidence type="ECO:0000256" key="1">
    <source>
        <dbReference type="SAM" id="MobiDB-lite"/>
    </source>
</evidence>
<keyword evidence="3" id="KW-1185">Reference proteome</keyword>
<dbReference type="AlphaFoldDB" id="A0ABD5XS70"/>
<organism evidence="2 3">
    <name type="scientific">Halobaculum litoreum</name>
    <dbReference type="NCBI Taxonomy" id="3031998"/>
    <lineage>
        <taxon>Archaea</taxon>
        <taxon>Methanobacteriati</taxon>
        <taxon>Methanobacteriota</taxon>
        <taxon>Stenosarchaea group</taxon>
        <taxon>Halobacteria</taxon>
        <taxon>Halobacteriales</taxon>
        <taxon>Haloferacaceae</taxon>
        <taxon>Halobaculum</taxon>
    </lineage>
</organism>
<accession>A0ABD5XS70</accession>
<evidence type="ECO:0000313" key="3">
    <source>
        <dbReference type="Proteomes" id="UP001596368"/>
    </source>
</evidence>
<reference evidence="2 3" key="1">
    <citation type="journal article" date="2019" name="Int. J. Syst. Evol. Microbiol.">
        <title>The Global Catalogue of Microorganisms (GCM) 10K type strain sequencing project: providing services to taxonomists for standard genome sequencing and annotation.</title>
        <authorList>
            <consortium name="The Broad Institute Genomics Platform"/>
            <consortium name="The Broad Institute Genome Sequencing Center for Infectious Disease"/>
            <person name="Wu L."/>
            <person name="Ma J."/>
        </authorList>
    </citation>
    <scope>NUCLEOTIDE SEQUENCE [LARGE SCALE GENOMIC DNA]</scope>
    <source>
        <strain evidence="2 3">DT92</strain>
    </source>
</reference>
<comment type="caution">
    <text evidence="2">The sequence shown here is derived from an EMBL/GenBank/DDBJ whole genome shotgun (WGS) entry which is preliminary data.</text>
</comment>
<sequence>MQPQQSLANGPQVAGPQGSAALAPQVPQQQQQVDGQQTATVLQELERMLDQANVYALENGQPVVARLTEDLEELIETQRKLILRQSPFAESFRQAVATTLQQGSQQLQQQPNDGALQEVVAKIQQASAALQSGSLQPQSPQQPQQPPAQTGPQN</sequence>
<proteinExistence type="predicted"/>
<gene>
    <name evidence="2" type="ORF">ACFQRB_18920</name>
</gene>
<dbReference type="Proteomes" id="UP001596368">
    <property type="component" value="Unassembled WGS sequence"/>
</dbReference>
<dbReference type="EMBL" id="JBHSZG010000008">
    <property type="protein sequence ID" value="MFC7137954.1"/>
    <property type="molecule type" value="Genomic_DNA"/>
</dbReference>
<feature type="region of interest" description="Disordered" evidence="1">
    <location>
        <begin position="128"/>
        <end position="154"/>
    </location>
</feature>
<feature type="region of interest" description="Disordered" evidence="1">
    <location>
        <begin position="1"/>
        <end position="37"/>
    </location>
</feature>